<dbReference type="AlphaFoldDB" id="A0A369IZ37"/>
<sequence>MYSDTDSDNETSSSRYSPGYGFPDAPPEPFAAADTASDSDPVNDFLYRPIYSRRSDPINNELLEIRDSSYYKDNPGKKWRRYTEAASTFRNRLSNHPDLAAFRAKELGVLYKMPEQVFSSDQEAVYYVASRVRACCTAFLHDCVARGTKTEEWWLQKIAQEIRQAMQIVGQATANGSPVDVPHVLVETPRLLTRTSMHRFELTEFWFWVLQTSDTDPSRIIPKYHLEWWLDPMNEDKLPDVYWTPQDSRLGHTPTMFRPMKEKDENHLAYYRDAIGHNRTYSLAKPNNPTARYNELINLLDSAHEDLQRSNAAIKDNENWLQRSIAAVERLEGIKQRIETALESRKNTNRH</sequence>
<gene>
    <name evidence="2" type="ORF">Hypma_005502</name>
</gene>
<evidence type="ECO:0000313" key="2">
    <source>
        <dbReference type="EMBL" id="RDB15009.1"/>
    </source>
</evidence>
<name>A0A369IZ37_HYPMA</name>
<protein>
    <submittedName>
        <fullName evidence="2">Uncharacterized protein</fullName>
    </submittedName>
</protein>
<feature type="region of interest" description="Disordered" evidence="1">
    <location>
        <begin position="1"/>
        <end position="39"/>
    </location>
</feature>
<dbReference type="InParanoid" id="A0A369IZ37"/>
<proteinExistence type="predicted"/>
<dbReference type="EMBL" id="LUEZ02000232">
    <property type="protein sequence ID" value="RDB15009.1"/>
    <property type="molecule type" value="Genomic_DNA"/>
</dbReference>
<dbReference type="Proteomes" id="UP000076154">
    <property type="component" value="Unassembled WGS sequence"/>
</dbReference>
<accession>A0A369IZ37</accession>
<organism evidence="2 3">
    <name type="scientific">Hypsizygus marmoreus</name>
    <name type="common">White beech mushroom</name>
    <name type="synonym">Agaricus marmoreus</name>
    <dbReference type="NCBI Taxonomy" id="39966"/>
    <lineage>
        <taxon>Eukaryota</taxon>
        <taxon>Fungi</taxon>
        <taxon>Dikarya</taxon>
        <taxon>Basidiomycota</taxon>
        <taxon>Agaricomycotina</taxon>
        <taxon>Agaricomycetes</taxon>
        <taxon>Agaricomycetidae</taxon>
        <taxon>Agaricales</taxon>
        <taxon>Tricholomatineae</taxon>
        <taxon>Lyophyllaceae</taxon>
        <taxon>Hypsizygus</taxon>
    </lineage>
</organism>
<evidence type="ECO:0000256" key="1">
    <source>
        <dbReference type="SAM" id="MobiDB-lite"/>
    </source>
</evidence>
<evidence type="ECO:0000313" key="3">
    <source>
        <dbReference type="Proteomes" id="UP000076154"/>
    </source>
</evidence>
<keyword evidence="3" id="KW-1185">Reference proteome</keyword>
<comment type="caution">
    <text evidence="2">The sequence shown here is derived from an EMBL/GenBank/DDBJ whole genome shotgun (WGS) entry which is preliminary data.</text>
</comment>
<reference evidence="2" key="1">
    <citation type="submission" date="2018-04" db="EMBL/GenBank/DDBJ databases">
        <title>Whole genome sequencing of Hypsizygus marmoreus.</title>
        <authorList>
            <person name="Choi I.-G."/>
            <person name="Min B."/>
            <person name="Kim J.-G."/>
            <person name="Kim S."/>
            <person name="Oh Y.-L."/>
            <person name="Kong W.-S."/>
            <person name="Park H."/>
            <person name="Jeong J."/>
            <person name="Song E.-S."/>
        </authorList>
    </citation>
    <scope>NUCLEOTIDE SEQUENCE [LARGE SCALE GENOMIC DNA]</scope>
    <source>
        <strain evidence="2">51987-8</strain>
    </source>
</reference>